<feature type="chain" id="PRO_5013842840" description="Phytocyanin domain-containing protein" evidence="2">
    <location>
        <begin position="22"/>
        <end position="274"/>
    </location>
</feature>
<evidence type="ECO:0000256" key="2">
    <source>
        <dbReference type="SAM" id="SignalP"/>
    </source>
</evidence>
<evidence type="ECO:0000256" key="1">
    <source>
        <dbReference type="SAM" id="MobiDB-lite"/>
    </source>
</evidence>
<keyword evidence="4" id="KW-1185">Reference proteome</keyword>
<gene>
    <name evidence="3" type="ORF">GSI_04540</name>
</gene>
<dbReference type="PANTHER" id="PTHR34883">
    <property type="entry name" value="SERINE-RICH PROTEIN, PUTATIVE-RELATED-RELATED"/>
    <property type="match status" value="1"/>
</dbReference>
<dbReference type="InterPro" id="IPR008972">
    <property type="entry name" value="Cupredoxin"/>
</dbReference>
<dbReference type="OrthoDB" id="1921208at2759"/>
<dbReference type="PANTHER" id="PTHR34883:SF15">
    <property type="entry name" value="EXTRACELLULAR SERINE-RICH PROTEIN"/>
    <property type="match status" value="1"/>
</dbReference>
<organism evidence="3 4">
    <name type="scientific">Ganoderma sinense ZZ0214-1</name>
    <dbReference type="NCBI Taxonomy" id="1077348"/>
    <lineage>
        <taxon>Eukaryota</taxon>
        <taxon>Fungi</taxon>
        <taxon>Dikarya</taxon>
        <taxon>Basidiomycota</taxon>
        <taxon>Agaricomycotina</taxon>
        <taxon>Agaricomycetes</taxon>
        <taxon>Polyporales</taxon>
        <taxon>Polyporaceae</taxon>
        <taxon>Ganoderma</taxon>
    </lineage>
</organism>
<reference evidence="3 4" key="1">
    <citation type="journal article" date="2015" name="Sci. Rep.">
        <title>Chromosome-level genome map provides insights into diverse defense mechanisms in the medicinal fungus Ganoderma sinense.</title>
        <authorList>
            <person name="Zhu Y."/>
            <person name="Xu J."/>
            <person name="Sun C."/>
            <person name="Zhou S."/>
            <person name="Xu H."/>
            <person name="Nelson D.R."/>
            <person name="Qian J."/>
            <person name="Song J."/>
            <person name="Luo H."/>
            <person name="Xiang L."/>
            <person name="Li Y."/>
            <person name="Xu Z."/>
            <person name="Ji A."/>
            <person name="Wang L."/>
            <person name="Lu S."/>
            <person name="Hayward A."/>
            <person name="Sun W."/>
            <person name="Li X."/>
            <person name="Schwartz D.C."/>
            <person name="Wang Y."/>
            <person name="Chen S."/>
        </authorList>
    </citation>
    <scope>NUCLEOTIDE SEQUENCE [LARGE SCALE GENOMIC DNA]</scope>
    <source>
        <strain evidence="3 4">ZZ0214-1</strain>
    </source>
</reference>
<comment type="caution">
    <text evidence="3">The sequence shown here is derived from an EMBL/GenBank/DDBJ whole genome shotgun (WGS) entry which is preliminary data.</text>
</comment>
<keyword evidence="2" id="KW-0732">Signal</keyword>
<dbReference type="InterPro" id="IPR052953">
    <property type="entry name" value="Ser-rich/MCO-related"/>
</dbReference>
<dbReference type="EMBL" id="AYKW01000008">
    <property type="protein sequence ID" value="PIL33091.1"/>
    <property type="molecule type" value="Genomic_DNA"/>
</dbReference>
<evidence type="ECO:0008006" key="5">
    <source>
        <dbReference type="Google" id="ProtNLM"/>
    </source>
</evidence>
<name>A0A2G8SH66_9APHY</name>
<dbReference type="AlphaFoldDB" id="A0A2G8SH66"/>
<dbReference type="Gene3D" id="2.60.40.420">
    <property type="entry name" value="Cupredoxins - blue copper proteins"/>
    <property type="match status" value="1"/>
</dbReference>
<feature type="region of interest" description="Disordered" evidence="1">
    <location>
        <begin position="238"/>
        <end position="274"/>
    </location>
</feature>
<feature type="signal peptide" evidence="2">
    <location>
        <begin position="1"/>
        <end position="21"/>
    </location>
</feature>
<evidence type="ECO:0000313" key="3">
    <source>
        <dbReference type="EMBL" id="PIL33091.1"/>
    </source>
</evidence>
<dbReference type="STRING" id="1077348.A0A2G8SH66"/>
<accession>A0A2G8SH66</accession>
<evidence type="ECO:0000313" key="4">
    <source>
        <dbReference type="Proteomes" id="UP000230002"/>
    </source>
</evidence>
<feature type="compositionally biased region" description="Low complexity" evidence="1">
    <location>
        <begin position="238"/>
        <end position="254"/>
    </location>
</feature>
<dbReference type="Proteomes" id="UP000230002">
    <property type="component" value="Unassembled WGS sequence"/>
</dbReference>
<protein>
    <recommendedName>
        <fullName evidence="5">Phytocyanin domain-containing protein</fullName>
    </recommendedName>
</protein>
<dbReference type="SUPFAM" id="SSF49503">
    <property type="entry name" value="Cupredoxins"/>
    <property type="match status" value="1"/>
</dbReference>
<sequence>MRLSALLSPFLLASFAAAAAALTKDNSNLSKGTGATHTVIVAPAQGVLRFVPFAVNASVGDTVLFVWNANNHAVSKVSSLEICNKASDALSASGEHDAPFTFTQVVNDTNPMLFYAGTPSNCQKGIFGIVNPPSGYMLSTFAAQTMGFAFSNSPDKTAMAAYTNTLTSSNDKAATWGQNIDLAALPGWSHALVMENIMYTHSFLRANPGTLKDDGSVDLSSNALDMILRRAASSSTLSARAATRAAASPPSSASPKGDAPRRKSNGGAASADLE</sequence>
<proteinExistence type="predicted"/>